<sequence length="289" mass="33198">MAGLNIADIPLPPYDYRIDLLSQSGTEDIRFESLEDSKAEDLRRAQGLKRTMERFPEALEQQHALGLMLRLGASYAGEGYRTLASSVYMRDLRLRNCGALWQLMDEDENPATGTLVRPGSKMPAGGLQNLVPRCSRESLRTDLNRAGAADTDGWFYAFLHGEFIPNHGQYLPHWHFACSDSFRPVIDRLREQSAYQPVEGGQVHRPVWMTRAPLTNMPKPITYVMQAYWPSRAYFLDADGKERRVRTKRAIPEPYHSQWMLWMDRWEPKDLALLMGLRVTREGLIRTKG</sequence>
<reference evidence="1 2" key="1">
    <citation type="submission" date="2019-12" db="EMBL/GenBank/DDBJ databases">
        <title>Genomic-based taxomic classification of the family Erythrobacteraceae.</title>
        <authorList>
            <person name="Xu L."/>
        </authorList>
    </citation>
    <scope>NUCLEOTIDE SEQUENCE [LARGE SCALE GENOMIC DNA]</scope>
    <source>
        <strain evidence="1 2">DSM 17792</strain>
    </source>
</reference>
<dbReference type="EMBL" id="WTYC01000005">
    <property type="protein sequence ID" value="MXO48646.1"/>
    <property type="molecule type" value="Genomic_DNA"/>
</dbReference>
<keyword evidence="2" id="KW-1185">Reference proteome</keyword>
<comment type="caution">
    <text evidence="1">The sequence shown here is derived from an EMBL/GenBank/DDBJ whole genome shotgun (WGS) entry which is preliminary data.</text>
</comment>
<evidence type="ECO:0000313" key="2">
    <source>
        <dbReference type="Proteomes" id="UP000448199"/>
    </source>
</evidence>
<accession>A0A844XSS8</accession>
<protein>
    <submittedName>
        <fullName evidence="1">Uncharacterized protein</fullName>
    </submittedName>
</protein>
<dbReference type="OrthoDB" id="7503582at2"/>
<name>A0A844XSS8_9SPHN</name>
<organism evidence="1 2">
    <name type="scientific">Qipengyuania vulgaris</name>
    <dbReference type="NCBI Taxonomy" id="291985"/>
    <lineage>
        <taxon>Bacteria</taxon>
        <taxon>Pseudomonadati</taxon>
        <taxon>Pseudomonadota</taxon>
        <taxon>Alphaproteobacteria</taxon>
        <taxon>Sphingomonadales</taxon>
        <taxon>Erythrobacteraceae</taxon>
        <taxon>Qipengyuania</taxon>
    </lineage>
</organism>
<proteinExistence type="predicted"/>
<evidence type="ECO:0000313" key="1">
    <source>
        <dbReference type="EMBL" id="MXO48646.1"/>
    </source>
</evidence>
<gene>
    <name evidence="1" type="ORF">GRI69_10285</name>
</gene>
<dbReference type="RefSeq" id="WP_160728207.1">
    <property type="nucleotide sequence ID" value="NZ_WTYC01000005.1"/>
</dbReference>
<dbReference type="AlphaFoldDB" id="A0A844XSS8"/>
<dbReference type="Proteomes" id="UP000448199">
    <property type="component" value="Unassembled WGS sequence"/>
</dbReference>